<protein>
    <submittedName>
        <fullName evidence="1">Uncharacterized protein</fullName>
    </submittedName>
</protein>
<sequence length="846" mass="95138">MAATSSPKSTRFRFRDHTDHEGIKALDGGSPVTGLDHSSADSSSVSSDYDADSELKSMTAKGIQHMCSELLELKTEADEDFQMSIFSNYSAFLRIFEEMDGLENELMQLKHQASIHKKLIEVLMERISLKVLSEETMESVAEENLRSEPSSCSKLEAHTEDVSEILDTLLSEHRLDEALSVLDTETRAFQIIQRQENFSSDQLMSYNSAISEKRAMIADQLILAAENPRVSAPELQKALVGLCKLNDGYLATQLLLNYYHSRIGRSTHDLHFLKVSQSELYIRELAKFVFSMISQAERSFIALHGEGSSYTSALTEWASQETETFAECLNKYVRSLSEISDGLSMAVEALQYAMAYCSLLDTQKVDLRSCLITHVRPCMEQVLMIHVDHYKKVISIFTSTDTWIAGRYLTAGILIKGGLFTVVDKGPHYCFLTNSGRKFVTLFQAILHDSLPLVALQLEGSILRALMDIFSQYIGLLEKALTGDRIQKDDSRINLAESLVQGVSIIANALALGQLFSNIVRSAFEGVYLLEFEIDNYILFLHDTHARLKASLFEQVTHKFLSPEGDQGLDSESCTRLQDDSQICPLVPSAPYQGFYVQIRKLEKLAEDNYIDESWLMDLLRELMAAILAWIAGRMNTTQDTFTEEQLDNPMQLILDIQFLVEIARCGGYLSDNIIDTSLDIISRIESNFSSTQVTLERLMNGHTWATDAAVIALQKLQEHEEEYDTSEIPSKDFEEKTNECQPQNSSDLFQDDNLTEMPSPESKSLEAGDVPSEGDSFHHSTAIDTFDYQSEPDEDIPRIPENSLNDKDVQEESSVPTTDHSKEEWCNEKVLDIQDTVKTTAASED</sequence>
<keyword evidence="2" id="KW-1185">Reference proteome</keyword>
<reference evidence="2" key="1">
    <citation type="journal article" date="2023" name="Nat. Plants">
        <title>Single-cell RNA sequencing provides a high-resolution roadmap for understanding the multicellular compartmentation of specialized metabolism.</title>
        <authorList>
            <person name="Sun S."/>
            <person name="Shen X."/>
            <person name="Li Y."/>
            <person name="Li Y."/>
            <person name="Wang S."/>
            <person name="Li R."/>
            <person name="Zhang H."/>
            <person name="Shen G."/>
            <person name="Guo B."/>
            <person name="Wei J."/>
            <person name="Xu J."/>
            <person name="St-Pierre B."/>
            <person name="Chen S."/>
            <person name="Sun C."/>
        </authorList>
    </citation>
    <scope>NUCLEOTIDE SEQUENCE [LARGE SCALE GENOMIC DNA]</scope>
</reference>
<name>A0ACC0C529_CATRO</name>
<gene>
    <name evidence="1" type="ORF">M9H77_01289</name>
</gene>
<organism evidence="1 2">
    <name type="scientific">Catharanthus roseus</name>
    <name type="common">Madagascar periwinkle</name>
    <name type="synonym">Vinca rosea</name>
    <dbReference type="NCBI Taxonomy" id="4058"/>
    <lineage>
        <taxon>Eukaryota</taxon>
        <taxon>Viridiplantae</taxon>
        <taxon>Streptophyta</taxon>
        <taxon>Embryophyta</taxon>
        <taxon>Tracheophyta</taxon>
        <taxon>Spermatophyta</taxon>
        <taxon>Magnoliopsida</taxon>
        <taxon>eudicotyledons</taxon>
        <taxon>Gunneridae</taxon>
        <taxon>Pentapetalae</taxon>
        <taxon>asterids</taxon>
        <taxon>lamiids</taxon>
        <taxon>Gentianales</taxon>
        <taxon>Apocynaceae</taxon>
        <taxon>Rauvolfioideae</taxon>
        <taxon>Vinceae</taxon>
        <taxon>Catharanthinae</taxon>
        <taxon>Catharanthus</taxon>
    </lineage>
</organism>
<proteinExistence type="predicted"/>
<accession>A0ACC0C529</accession>
<evidence type="ECO:0000313" key="2">
    <source>
        <dbReference type="Proteomes" id="UP001060085"/>
    </source>
</evidence>
<evidence type="ECO:0000313" key="1">
    <source>
        <dbReference type="EMBL" id="KAI5680062.1"/>
    </source>
</evidence>
<dbReference type="Proteomes" id="UP001060085">
    <property type="component" value="Linkage Group LG01"/>
</dbReference>
<dbReference type="EMBL" id="CM044701">
    <property type="protein sequence ID" value="KAI5680062.1"/>
    <property type="molecule type" value="Genomic_DNA"/>
</dbReference>
<comment type="caution">
    <text evidence="1">The sequence shown here is derived from an EMBL/GenBank/DDBJ whole genome shotgun (WGS) entry which is preliminary data.</text>
</comment>